<dbReference type="InterPro" id="IPR023222">
    <property type="entry name" value="PsbQ-like_dom_sf"/>
</dbReference>
<organism evidence="8 9">
    <name type="scientific">Heracleum sosnowskyi</name>
    <dbReference type="NCBI Taxonomy" id="360622"/>
    <lineage>
        <taxon>Eukaryota</taxon>
        <taxon>Viridiplantae</taxon>
        <taxon>Streptophyta</taxon>
        <taxon>Embryophyta</taxon>
        <taxon>Tracheophyta</taxon>
        <taxon>Spermatophyta</taxon>
        <taxon>Magnoliopsida</taxon>
        <taxon>eudicotyledons</taxon>
        <taxon>Gunneridae</taxon>
        <taxon>Pentapetalae</taxon>
        <taxon>asterids</taxon>
        <taxon>campanulids</taxon>
        <taxon>Apiales</taxon>
        <taxon>Apiaceae</taxon>
        <taxon>Apioideae</taxon>
        <taxon>apioid superclade</taxon>
        <taxon>Tordylieae</taxon>
        <taxon>Tordyliinae</taxon>
        <taxon>Heracleum</taxon>
    </lineage>
</organism>
<dbReference type="PANTHER" id="PTHR33399:SF6">
    <property type="entry name" value="PSBQ-LIKE PROTEIN 3, CHLOROPLASTIC"/>
    <property type="match status" value="1"/>
</dbReference>
<evidence type="ECO:0000313" key="9">
    <source>
        <dbReference type="Proteomes" id="UP001237642"/>
    </source>
</evidence>
<dbReference type="FunFam" id="1.20.120.290:FF:000004">
    <property type="entry name" value="Oxygen-evolving enhancer protein 3"/>
    <property type="match status" value="1"/>
</dbReference>
<dbReference type="GO" id="GO:0009654">
    <property type="term" value="C:photosystem II oxygen evolving complex"/>
    <property type="evidence" value="ECO:0007669"/>
    <property type="project" value="InterPro"/>
</dbReference>
<reference evidence="8" key="1">
    <citation type="submission" date="2023-02" db="EMBL/GenBank/DDBJ databases">
        <title>Genome of toxic invasive species Heracleum sosnowskyi carries increased number of genes despite the absence of recent whole-genome duplications.</title>
        <authorList>
            <person name="Schelkunov M."/>
            <person name="Shtratnikova V."/>
            <person name="Makarenko M."/>
            <person name="Klepikova A."/>
            <person name="Omelchenko D."/>
            <person name="Novikova G."/>
            <person name="Obukhova E."/>
            <person name="Bogdanov V."/>
            <person name="Penin A."/>
            <person name="Logacheva M."/>
        </authorList>
    </citation>
    <scope>NUCLEOTIDE SEQUENCE</scope>
    <source>
        <strain evidence="8">Hsosn_3</strain>
        <tissue evidence="8">Leaf</tissue>
    </source>
</reference>
<keyword evidence="3" id="KW-0934">Plastid</keyword>
<proteinExistence type="inferred from homology"/>
<evidence type="ECO:0000256" key="6">
    <source>
        <dbReference type="ARBA" id="ARBA00023136"/>
    </source>
</evidence>
<dbReference type="Gene3D" id="1.20.120.290">
    <property type="entry name" value="Oxygen-evolving enhancer protein 3 (PsbQ), four-helix up-down bundle"/>
    <property type="match status" value="1"/>
</dbReference>
<evidence type="ECO:0000313" key="8">
    <source>
        <dbReference type="EMBL" id="KAK1388006.1"/>
    </source>
</evidence>
<name>A0AAD8MWN1_9APIA</name>
<dbReference type="PANTHER" id="PTHR33399">
    <property type="entry name" value="OXYGEN-EVOLVING ENHANCER PROTEIN 3-1, CHLOROPLASTIC"/>
    <property type="match status" value="1"/>
</dbReference>
<dbReference type="Proteomes" id="UP001237642">
    <property type="component" value="Unassembled WGS sequence"/>
</dbReference>
<evidence type="ECO:0000256" key="1">
    <source>
        <dbReference type="ARBA" id="ARBA00004334"/>
    </source>
</evidence>
<accession>A0AAD8MWN1</accession>
<dbReference type="GO" id="GO:0019898">
    <property type="term" value="C:extrinsic component of membrane"/>
    <property type="evidence" value="ECO:0007669"/>
    <property type="project" value="InterPro"/>
</dbReference>
<protein>
    <submittedName>
        <fullName evidence="8">PsbQ-like protein 3, chloroplastic</fullName>
    </submittedName>
</protein>
<dbReference type="AlphaFoldDB" id="A0AAD8MWN1"/>
<keyword evidence="5" id="KW-0793">Thylakoid</keyword>
<dbReference type="GO" id="GO:0009767">
    <property type="term" value="P:photosynthetic electron transport chain"/>
    <property type="evidence" value="ECO:0007669"/>
    <property type="project" value="TreeGrafter"/>
</dbReference>
<evidence type="ECO:0000256" key="7">
    <source>
        <dbReference type="ARBA" id="ARBA00035649"/>
    </source>
</evidence>
<dbReference type="InterPro" id="IPR008797">
    <property type="entry name" value="PSII_PsbQ"/>
</dbReference>
<gene>
    <name evidence="8" type="ORF">POM88_016184</name>
</gene>
<keyword evidence="4" id="KW-0809">Transit peptide</keyword>
<dbReference type="EMBL" id="JAUIZM010000004">
    <property type="protein sequence ID" value="KAK1388006.1"/>
    <property type="molecule type" value="Genomic_DNA"/>
</dbReference>
<keyword evidence="2" id="KW-0150">Chloroplast</keyword>
<comment type="subcellular location">
    <subcellularLocation>
        <location evidence="1">Plastid</location>
        <location evidence="1">Chloroplast thylakoid membrane</location>
    </subcellularLocation>
</comment>
<evidence type="ECO:0000256" key="3">
    <source>
        <dbReference type="ARBA" id="ARBA00022640"/>
    </source>
</evidence>
<dbReference type="GO" id="GO:0009535">
    <property type="term" value="C:chloroplast thylakoid membrane"/>
    <property type="evidence" value="ECO:0007669"/>
    <property type="project" value="UniProtKB-SubCell"/>
</dbReference>
<dbReference type="Pfam" id="PF05757">
    <property type="entry name" value="PsbQ"/>
    <property type="match status" value="1"/>
</dbReference>
<evidence type="ECO:0000256" key="4">
    <source>
        <dbReference type="ARBA" id="ARBA00022946"/>
    </source>
</evidence>
<dbReference type="GO" id="GO:0005509">
    <property type="term" value="F:calcium ion binding"/>
    <property type="evidence" value="ECO:0007669"/>
    <property type="project" value="InterPro"/>
</dbReference>
<dbReference type="SUPFAM" id="SSF101112">
    <property type="entry name" value="Oxygen-evolving enhancer protein 3"/>
    <property type="match status" value="1"/>
</dbReference>
<reference evidence="8" key="2">
    <citation type="submission" date="2023-05" db="EMBL/GenBank/DDBJ databases">
        <authorList>
            <person name="Schelkunov M.I."/>
        </authorList>
    </citation>
    <scope>NUCLEOTIDE SEQUENCE</scope>
    <source>
        <strain evidence="8">Hsosn_3</strain>
        <tissue evidence="8">Leaf</tissue>
    </source>
</reference>
<keyword evidence="6" id="KW-0472">Membrane</keyword>
<keyword evidence="9" id="KW-1185">Reference proteome</keyword>
<comment type="caution">
    <text evidence="8">The sequence shown here is derived from an EMBL/GenBank/DDBJ whole genome shotgun (WGS) entry which is preliminary data.</text>
</comment>
<dbReference type="InterPro" id="IPR054099">
    <property type="entry name" value="PSII_PsbQ_pln"/>
</dbReference>
<comment type="similarity">
    <text evidence="7">Belongs to the PsbQ family.</text>
</comment>
<sequence>MALQRLHFSKPNNSQPCISNPPFLSIPTHVSINSIPTRRTSLLIPVLLSLLPTKQAHAFDFSLTVPDQTVEEAESGIRFHAQSLLQVKETLELESWKEAQKELRRSSALLKQDLYTIIQSKPPSQRPQLRNLYSVLFNSVSQLDYAARDKDVTRVTQCYDNIVVALNQFFSLLY</sequence>
<evidence type="ECO:0000256" key="5">
    <source>
        <dbReference type="ARBA" id="ARBA00023078"/>
    </source>
</evidence>
<evidence type="ECO:0000256" key="2">
    <source>
        <dbReference type="ARBA" id="ARBA00022528"/>
    </source>
</evidence>